<feature type="chain" id="PRO_5001681879" description="Polymerase/histidinol phosphatase N-terminal domain-containing protein" evidence="1">
    <location>
        <begin position="18"/>
        <end position="524"/>
    </location>
</feature>
<gene>
    <name evidence="2" type="ORF">A1O9_04531</name>
</gene>
<feature type="signal peptide" evidence="1">
    <location>
        <begin position="1"/>
        <end position="17"/>
    </location>
</feature>
<dbReference type="CDD" id="cd07432">
    <property type="entry name" value="PHP_HisPPase"/>
    <property type="match status" value="1"/>
</dbReference>
<dbReference type="HOGENOM" id="CLU_032306_1_0_1"/>
<evidence type="ECO:0000256" key="1">
    <source>
        <dbReference type="SAM" id="SignalP"/>
    </source>
</evidence>
<dbReference type="VEuPathDB" id="FungiDB:A1O9_04531"/>
<evidence type="ECO:0000313" key="3">
    <source>
        <dbReference type="Proteomes" id="UP000027920"/>
    </source>
</evidence>
<dbReference type="Proteomes" id="UP000027920">
    <property type="component" value="Unassembled WGS sequence"/>
</dbReference>
<dbReference type="GeneID" id="25279462"/>
<dbReference type="PANTHER" id="PTHR42924:SF3">
    <property type="entry name" value="POLYMERASE_HISTIDINOL PHOSPHATASE N-TERMINAL DOMAIN-CONTAINING PROTEIN"/>
    <property type="match status" value="1"/>
</dbReference>
<accession>A0A072PVT7</accession>
<dbReference type="AlphaFoldDB" id="A0A072PVT7"/>
<dbReference type="PANTHER" id="PTHR42924">
    <property type="entry name" value="EXONUCLEASE"/>
    <property type="match status" value="1"/>
</dbReference>
<dbReference type="NCBIfam" id="NF038032">
    <property type="entry name" value="CehA_McbA_metalo"/>
    <property type="match status" value="1"/>
</dbReference>
<dbReference type="InterPro" id="IPR052018">
    <property type="entry name" value="PHP_domain"/>
</dbReference>
<keyword evidence="3" id="KW-1185">Reference proteome</keyword>
<evidence type="ECO:0000313" key="2">
    <source>
        <dbReference type="EMBL" id="KEF59685.1"/>
    </source>
</evidence>
<proteinExistence type="predicted"/>
<evidence type="ECO:0008006" key="4">
    <source>
        <dbReference type="Google" id="ProtNLM"/>
    </source>
</evidence>
<dbReference type="InterPro" id="IPR016195">
    <property type="entry name" value="Pol/histidinol_Pase-like"/>
</dbReference>
<organism evidence="2 3">
    <name type="scientific">Exophiala aquamarina CBS 119918</name>
    <dbReference type="NCBI Taxonomy" id="1182545"/>
    <lineage>
        <taxon>Eukaryota</taxon>
        <taxon>Fungi</taxon>
        <taxon>Dikarya</taxon>
        <taxon>Ascomycota</taxon>
        <taxon>Pezizomycotina</taxon>
        <taxon>Eurotiomycetes</taxon>
        <taxon>Chaetothyriomycetidae</taxon>
        <taxon>Chaetothyriales</taxon>
        <taxon>Herpotrichiellaceae</taxon>
        <taxon>Exophiala</taxon>
    </lineage>
</organism>
<sequence>MCRSNLLLAVAASGLLAFSSFGCSALSSPSQCSASAQELTLTGHIDPAEVFSFVYVPFDVPPGVTNITVVQNYSSKGAGNSLDLGVFDPLGTEPISSLTGYTGSRGWSGGFRSNFTISADGATPGYNAGPILPGTWNVVLGPYTSLPSGIDWQLNITLSYNTAAFSLPWSPNHAATNLIPSSQLQHRLSPSLPSPQWLRGDLHMHSVYSDGRYLPSQQIANALAQNLSFVFFSEHNTASGNQNIGSWIPADADLLVLRAIEVTTRHGHWNAFGLDPAQQVEWRYTNASGDAGYETATKQVHAAGGLVSVNHPFQNCSRCDWTLSWEWNDAIEVWNGRFDPLDEQAVQWWHSELVKGKNIVAVGGSDAHHPGDMNGIPTTVVSVSERSQVGVVRGIREGAVYLIEGPGKDLEFYMESRQSEVEREQARGSHRRPNQRWEIGQTVNKQDRLEITSPLTAVFSATGFDPAAAKACFISDAGYFHNESVVPGEKIVQVVDDGLRFVRVEVRNASDVLLALTNPIFLGA</sequence>
<dbReference type="PROSITE" id="PS51257">
    <property type="entry name" value="PROKAR_LIPOPROTEIN"/>
    <property type="match status" value="1"/>
</dbReference>
<keyword evidence="1" id="KW-0732">Signal</keyword>
<dbReference type="OrthoDB" id="16564at2759"/>
<comment type="caution">
    <text evidence="2">The sequence shown here is derived from an EMBL/GenBank/DDBJ whole genome shotgun (WGS) entry which is preliminary data.</text>
</comment>
<dbReference type="EMBL" id="AMGV01000003">
    <property type="protein sequence ID" value="KEF59685.1"/>
    <property type="molecule type" value="Genomic_DNA"/>
</dbReference>
<name>A0A072PVT7_9EURO</name>
<dbReference type="SUPFAM" id="SSF89550">
    <property type="entry name" value="PHP domain-like"/>
    <property type="match status" value="1"/>
</dbReference>
<dbReference type="GO" id="GO:0004534">
    <property type="term" value="F:5'-3' RNA exonuclease activity"/>
    <property type="evidence" value="ECO:0007669"/>
    <property type="project" value="TreeGrafter"/>
</dbReference>
<dbReference type="RefSeq" id="XP_013262275.1">
    <property type="nucleotide sequence ID" value="XM_013406821.1"/>
</dbReference>
<reference evidence="2 3" key="1">
    <citation type="submission" date="2013-03" db="EMBL/GenBank/DDBJ databases">
        <title>The Genome Sequence of Exophiala aquamarina CBS 119918.</title>
        <authorList>
            <consortium name="The Broad Institute Genomics Platform"/>
            <person name="Cuomo C."/>
            <person name="de Hoog S."/>
            <person name="Gorbushina A."/>
            <person name="Walker B."/>
            <person name="Young S.K."/>
            <person name="Zeng Q."/>
            <person name="Gargeya S."/>
            <person name="Fitzgerald M."/>
            <person name="Haas B."/>
            <person name="Abouelleil A."/>
            <person name="Allen A.W."/>
            <person name="Alvarado L."/>
            <person name="Arachchi H.M."/>
            <person name="Berlin A.M."/>
            <person name="Chapman S.B."/>
            <person name="Gainer-Dewar J."/>
            <person name="Goldberg J."/>
            <person name="Griggs A."/>
            <person name="Gujja S."/>
            <person name="Hansen M."/>
            <person name="Howarth C."/>
            <person name="Imamovic A."/>
            <person name="Ireland A."/>
            <person name="Larimer J."/>
            <person name="McCowan C."/>
            <person name="Murphy C."/>
            <person name="Pearson M."/>
            <person name="Poon T.W."/>
            <person name="Priest M."/>
            <person name="Roberts A."/>
            <person name="Saif S."/>
            <person name="Shea T."/>
            <person name="Sisk P."/>
            <person name="Sykes S."/>
            <person name="Wortman J."/>
            <person name="Nusbaum C."/>
            <person name="Birren B."/>
        </authorList>
    </citation>
    <scope>NUCLEOTIDE SEQUENCE [LARGE SCALE GENOMIC DNA]</scope>
    <source>
        <strain evidence="2 3">CBS 119918</strain>
    </source>
</reference>
<dbReference type="Gene3D" id="3.20.20.140">
    <property type="entry name" value="Metal-dependent hydrolases"/>
    <property type="match status" value="1"/>
</dbReference>
<dbReference type="GO" id="GO:0035312">
    <property type="term" value="F:5'-3' DNA exonuclease activity"/>
    <property type="evidence" value="ECO:0007669"/>
    <property type="project" value="TreeGrafter"/>
</dbReference>
<protein>
    <recommendedName>
        <fullName evidence="4">Polymerase/histidinol phosphatase N-terminal domain-containing protein</fullName>
    </recommendedName>
</protein>